<gene>
    <name evidence="2" type="ORF">Plil01_000207000</name>
</gene>
<feature type="region of interest" description="Disordered" evidence="1">
    <location>
        <begin position="1"/>
        <end position="26"/>
    </location>
</feature>
<feature type="compositionally biased region" description="Low complexity" evidence="1">
    <location>
        <begin position="47"/>
        <end position="92"/>
    </location>
</feature>
<feature type="region of interest" description="Disordered" evidence="1">
    <location>
        <begin position="776"/>
        <end position="820"/>
    </location>
</feature>
<feature type="region of interest" description="Disordered" evidence="1">
    <location>
        <begin position="446"/>
        <end position="573"/>
    </location>
</feature>
<feature type="region of interest" description="Disordered" evidence="1">
    <location>
        <begin position="40"/>
        <end position="127"/>
    </location>
</feature>
<feature type="compositionally biased region" description="Polar residues" evidence="1">
    <location>
        <begin position="317"/>
        <end position="329"/>
    </location>
</feature>
<accession>A0A9W6TE08</accession>
<feature type="region of interest" description="Disordered" evidence="1">
    <location>
        <begin position="594"/>
        <end position="669"/>
    </location>
</feature>
<feature type="compositionally biased region" description="Pro residues" evidence="1">
    <location>
        <begin position="697"/>
        <end position="706"/>
    </location>
</feature>
<evidence type="ECO:0000313" key="2">
    <source>
        <dbReference type="EMBL" id="GMF11357.1"/>
    </source>
</evidence>
<dbReference type="EMBL" id="BSXW01000073">
    <property type="protein sequence ID" value="GMF11357.1"/>
    <property type="molecule type" value="Genomic_DNA"/>
</dbReference>
<feature type="compositionally biased region" description="Polar residues" evidence="1">
    <location>
        <begin position="244"/>
        <end position="253"/>
    </location>
</feature>
<feature type="compositionally biased region" description="Low complexity" evidence="1">
    <location>
        <begin position="639"/>
        <end position="653"/>
    </location>
</feature>
<feature type="compositionally biased region" description="Polar residues" evidence="1">
    <location>
        <begin position="141"/>
        <end position="156"/>
    </location>
</feature>
<feature type="compositionally biased region" description="Polar residues" evidence="1">
    <location>
        <begin position="372"/>
        <end position="382"/>
    </location>
</feature>
<feature type="compositionally biased region" description="Low complexity" evidence="1">
    <location>
        <begin position="785"/>
        <end position="795"/>
    </location>
</feature>
<dbReference type="Proteomes" id="UP001165083">
    <property type="component" value="Unassembled WGS sequence"/>
</dbReference>
<evidence type="ECO:0000313" key="3">
    <source>
        <dbReference type="Proteomes" id="UP001165083"/>
    </source>
</evidence>
<evidence type="ECO:0000256" key="1">
    <source>
        <dbReference type="SAM" id="MobiDB-lite"/>
    </source>
</evidence>
<feature type="compositionally biased region" description="Low complexity" evidence="1">
    <location>
        <begin position="446"/>
        <end position="455"/>
    </location>
</feature>
<feature type="compositionally biased region" description="Polar residues" evidence="1">
    <location>
        <begin position="524"/>
        <end position="541"/>
    </location>
</feature>
<feature type="compositionally biased region" description="Low complexity" evidence="1">
    <location>
        <begin position="547"/>
        <end position="573"/>
    </location>
</feature>
<dbReference type="AlphaFoldDB" id="A0A9W6TE08"/>
<name>A0A9W6TE08_9STRA</name>
<feature type="region of interest" description="Disordered" evidence="1">
    <location>
        <begin position="235"/>
        <end position="425"/>
    </location>
</feature>
<protein>
    <submittedName>
        <fullName evidence="2">Unnamed protein product</fullName>
    </submittedName>
</protein>
<feature type="compositionally biased region" description="Basic and acidic residues" evidence="1">
    <location>
        <begin position="623"/>
        <end position="637"/>
    </location>
</feature>
<reference evidence="2" key="1">
    <citation type="submission" date="2023-04" db="EMBL/GenBank/DDBJ databases">
        <title>Phytophthora lilii NBRC 32176.</title>
        <authorList>
            <person name="Ichikawa N."/>
            <person name="Sato H."/>
            <person name="Tonouchi N."/>
        </authorList>
    </citation>
    <scope>NUCLEOTIDE SEQUENCE</scope>
    <source>
        <strain evidence="2">NBRC 32176</strain>
    </source>
</reference>
<feature type="compositionally biased region" description="Basic and acidic residues" evidence="1">
    <location>
        <begin position="736"/>
        <end position="758"/>
    </location>
</feature>
<comment type="caution">
    <text evidence="2">The sequence shown here is derived from an EMBL/GenBank/DDBJ whole genome shotgun (WGS) entry which is preliminary data.</text>
</comment>
<feature type="region of interest" description="Disordered" evidence="1">
    <location>
        <begin position="140"/>
        <end position="165"/>
    </location>
</feature>
<dbReference type="OrthoDB" id="65368at2759"/>
<feature type="compositionally biased region" description="Polar residues" evidence="1">
    <location>
        <begin position="505"/>
        <end position="516"/>
    </location>
</feature>
<sequence>MITWPKIHLGRSSDEGGEELSTQPSERVCGCVAAMADMNRRKGGVRSQQSYMQASQQQQFSAYQQQMQAQAQAQPQQSPYQYQQYQKQQQQKAPGFHPSRTGGYRSASTTARPGAQKPMPGAKMGIKSGMTVEDLKRLTQKRMQQSAAGNPATPKTSAAEGFSSARPATPKINMAVVNATSTPAAVATPPVIPKTGMSVQELKQLTALRVASQNVPVHASEVTGLVSKAVLSNAAKSHYRDSLRSSLTPGSTPKRSHHTRSSSSTQFGSAQYGGFGNQSSDLSRSHGPSDLSRSHGPLSSGTSGDVIPVRGHRSRSRSSQLPNVDTSVDNMPMRYSYTGGQTPEDYFSSYDFGGGNSTSSQETDPGRGSLDDGTTSGRNSLLQFPEDSFPPPPPMDESGGFVSTALPSWSPPPTRTKKLNASASSGATFYNQQTSYYNIASKDEAAPSNDAAAGAGQSLDQNADLAPPPGLTRRPSMTVPWQVAEAVLNTPQTNTGRKKLLDTGAENSSSGLNSSAAEAAAQLTGLSLQPSTRSRGTSGAQSPSPPSSGMLSSSPSSSSGMPQSGGAASAARRGSFGNAAEFFKFRRRSKSRLELARDLSFGDNGELGGYPSYGTAGAMPGIAERHGDAEDGFHDDSASDASSSSSANDESSSQDYTDEDVVQVTGGYDDTTEISGSFVSFYNAARQQQGGLSALSIPPPPPPPPMTDEDDDASTTSSSKGNGLPMMSPNGARLRKVAELARRGSLSSEDKTRAKDEIIQSSLGIGASNAARLLATKKEDRGDRVPATAPSVTAPPGFPGVPRTTPKASGKKMLAPGSGIVRSSTAERLVASSTSAGAAAAAAALGASTVSSGSSAASQAAEGGANNTLEERLAAAAQRVADCVGKGDMTGFQQAMDELDWLRNEASKLMRG</sequence>
<proteinExistence type="predicted"/>
<keyword evidence="3" id="KW-1185">Reference proteome</keyword>
<feature type="region of interest" description="Disordered" evidence="1">
    <location>
        <begin position="690"/>
        <end position="759"/>
    </location>
</feature>
<organism evidence="2 3">
    <name type="scientific">Phytophthora lilii</name>
    <dbReference type="NCBI Taxonomy" id="2077276"/>
    <lineage>
        <taxon>Eukaryota</taxon>
        <taxon>Sar</taxon>
        <taxon>Stramenopiles</taxon>
        <taxon>Oomycota</taxon>
        <taxon>Peronosporomycetes</taxon>
        <taxon>Peronosporales</taxon>
        <taxon>Peronosporaceae</taxon>
        <taxon>Phytophthora</taxon>
    </lineage>
</organism>